<keyword evidence="7" id="KW-0449">Lipoprotein</keyword>
<dbReference type="SUPFAM" id="SSF53850">
    <property type="entry name" value="Periplasmic binding protein-like II"/>
    <property type="match status" value="1"/>
</dbReference>
<keyword evidence="2" id="KW-0813">Transport</keyword>
<dbReference type="GO" id="GO:0055085">
    <property type="term" value="P:transmembrane transport"/>
    <property type="evidence" value="ECO:0007669"/>
    <property type="project" value="InterPro"/>
</dbReference>
<reference evidence="10 11" key="1">
    <citation type="submission" date="2019-11" db="EMBL/GenBank/DDBJ databases">
        <title>Gracilibacillus salitolerans sp. nov., a moderate halophile isolated from a saline soil in northwest China.</title>
        <authorList>
            <person name="Gan L."/>
        </authorList>
    </citation>
    <scope>NUCLEOTIDE SEQUENCE [LARGE SCALE GENOMIC DNA]</scope>
    <source>
        <strain evidence="10 11">SCU50</strain>
    </source>
</reference>
<comment type="similarity">
    <text evidence="1">Belongs to the bacterial solute-binding protein 1 family.</text>
</comment>
<dbReference type="PROSITE" id="PS01037">
    <property type="entry name" value="SBP_BACTERIAL_1"/>
    <property type="match status" value="1"/>
</dbReference>
<organism evidence="10 11">
    <name type="scientific">Gracilibacillus salitolerans</name>
    <dbReference type="NCBI Taxonomy" id="2663022"/>
    <lineage>
        <taxon>Bacteria</taxon>
        <taxon>Bacillati</taxon>
        <taxon>Bacillota</taxon>
        <taxon>Bacilli</taxon>
        <taxon>Bacillales</taxon>
        <taxon>Bacillaceae</taxon>
        <taxon>Gracilibacillus</taxon>
    </lineage>
</organism>
<evidence type="ECO:0000256" key="6">
    <source>
        <dbReference type="ARBA" id="ARBA00023139"/>
    </source>
</evidence>
<feature type="chain" id="PRO_5038568990" evidence="9">
    <location>
        <begin position="21"/>
        <end position="453"/>
    </location>
</feature>
<evidence type="ECO:0000256" key="2">
    <source>
        <dbReference type="ARBA" id="ARBA00022448"/>
    </source>
</evidence>
<protein>
    <submittedName>
        <fullName evidence="10">Extracellular solute-binding protein</fullName>
    </submittedName>
</protein>
<dbReference type="Gene3D" id="3.40.190.10">
    <property type="entry name" value="Periplasmic binding protein-like II"/>
    <property type="match status" value="2"/>
</dbReference>
<dbReference type="InterPro" id="IPR006059">
    <property type="entry name" value="SBP"/>
</dbReference>
<sequence length="453" mass="50530">MSKKLLVFFASMLIVLGVIAGCSSDSEDTSNDNGEDTGSDAPLYENWKDKDPGEIEGDLTVITHRTDIVDSVYQDYKDQFNEKYPNVNVEFEALTDYGGEIMPRMNTQDYGDVQYLPVEVPIADIPNFFEPMGKLDEMEEHYLGVEERAVDNTVYGIPIAVTYTGVIYNKAVFEEAGVEGIPATQEEFMDAMQKIKENTDAVPLYTNYADGWPLTQWEGAVTTTAGDADYYNVDMLDEPTPFDEGDPHYEHYKLMYDLAKQGLIEEDPLTTDWESSKVRMNNGEIAAMVLGSWALEQVQGAGENADDIAIMPYPTDAESTIFSLGADLNISINQHSENKEAAFAWVDWFIHESGYSVEQAGGISASKDVPLPEALAAGEEQGWEFSMLTPSPEGKKGLLDEIDKESEVGLWLEPRKQILIEAAIGNRDDSFDDLMNKWNEDWAAAHEKIVNEE</sequence>
<dbReference type="KEGG" id="grc:GI584_07550"/>
<keyword evidence="11" id="KW-1185">Reference proteome</keyword>
<proteinExistence type="inferred from homology"/>
<accession>A0A5Q2TIR4</accession>
<dbReference type="AlphaFoldDB" id="A0A5Q2TIR4"/>
<evidence type="ECO:0000256" key="5">
    <source>
        <dbReference type="ARBA" id="ARBA00023136"/>
    </source>
</evidence>
<dbReference type="PROSITE" id="PS51257">
    <property type="entry name" value="PROKAR_LIPOPROTEIN"/>
    <property type="match status" value="1"/>
</dbReference>
<keyword evidence="5" id="KW-0472">Membrane</keyword>
<evidence type="ECO:0000313" key="11">
    <source>
        <dbReference type="Proteomes" id="UP000339690"/>
    </source>
</evidence>
<feature type="compositionally biased region" description="Acidic residues" evidence="8">
    <location>
        <begin position="25"/>
        <end position="38"/>
    </location>
</feature>
<dbReference type="EMBL" id="CP045915">
    <property type="protein sequence ID" value="QGH33883.1"/>
    <property type="molecule type" value="Genomic_DNA"/>
</dbReference>
<dbReference type="Proteomes" id="UP000339690">
    <property type="component" value="Chromosome"/>
</dbReference>
<feature type="signal peptide" evidence="9">
    <location>
        <begin position="1"/>
        <end position="20"/>
    </location>
</feature>
<dbReference type="InterPro" id="IPR006061">
    <property type="entry name" value="SBP_1_CS"/>
</dbReference>
<evidence type="ECO:0000256" key="7">
    <source>
        <dbReference type="ARBA" id="ARBA00023288"/>
    </source>
</evidence>
<evidence type="ECO:0000256" key="8">
    <source>
        <dbReference type="SAM" id="MobiDB-lite"/>
    </source>
</evidence>
<gene>
    <name evidence="10" type="ORF">GI584_07550</name>
</gene>
<evidence type="ECO:0000256" key="9">
    <source>
        <dbReference type="SAM" id="SignalP"/>
    </source>
</evidence>
<evidence type="ECO:0000313" key="10">
    <source>
        <dbReference type="EMBL" id="QGH33883.1"/>
    </source>
</evidence>
<evidence type="ECO:0000256" key="3">
    <source>
        <dbReference type="ARBA" id="ARBA00022475"/>
    </source>
</evidence>
<feature type="region of interest" description="Disordered" evidence="8">
    <location>
        <begin position="24"/>
        <end position="50"/>
    </location>
</feature>
<name>A0A5Q2TIR4_9BACI</name>
<dbReference type="PANTHER" id="PTHR43649:SF33">
    <property type="entry name" value="POLYGALACTURONAN_RHAMNOGALACTURONAN-BINDING PROTEIN YTCQ"/>
    <property type="match status" value="1"/>
</dbReference>
<keyword evidence="3" id="KW-1003">Cell membrane</keyword>
<dbReference type="PANTHER" id="PTHR43649">
    <property type="entry name" value="ARABINOSE-BINDING PROTEIN-RELATED"/>
    <property type="match status" value="1"/>
</dbReference>
<dbReference type="InterPro" id="IPR050490">
    <property type="entry name" value="Bact_solute-bd_prot1"/>
</dbReference>
<dbReference type="RefSeq" id="WP_153790829.1">
    <property type="nucleotide sequence ID" value="NZ_CP045915.1"/>
</dbReference>
<evidence type="ECO:0000256" key="4">
    <source>
        <dbReference type="ARBA" id="ARBA00022729"/>
    </source>
</evidence>
<dbReference type="Pfam" id="PF01547">
    <property type="entry name" value="SBP_bac_1"/>
    <property type="match status" value="1"/>
</dbReference>
<keyword evidence="6" id="KW-0564">Palmitate</keyword>
<evidence type="ECO:0000256" key="1">
    <source>
        <dbReference type="ARBA" id="ARBA00008520"/>
    </source>
</evidence>
<keyword evidence="4 9" id="KW-0732">Signal</keyword>